<feature type="coiled-coil region" evidence="3">
    <location>
        <begin position="385"/>
        <end position="576"/>
    </location>
</feature>
<evidence type="ECO:0000256" key="2">
    <source>
        <dbReference type="ARBA" id="ARBA00023158"/>
    </source>
</evidence>
<name>A0A5A7PS95_STRAF</name>
<dbReference type="CDD" id="cd12266">
    <property type="entry name" value="RRM_like_XS"/>
    <property type="match status" value="1"/>
</dbReference>
<evidence type="ECO:0000259" key="7">
    <source>
        <dbReference type="Pfam" id="PF03470"/>
    </source>
</evidence>
<dbReference type="InterPro" id="IPR005379">
    <property type="entry name" value="FDM1-5/IDN2_XH"/>
</dbReference>
<dbReference type="AlphaFoldDB" id="A0A5A7PS95"/>
<evidence type="ECO:0000256" key="1">
    <source>
        <dbReference type="ARBA" id="ARBA00023054"/>
    </source>
</evidence>
<dbReference type="Gene3D" id="3.30.70.2890">
    <property type="entry name" value="XS domain"/>
    <property type="match status" value="1"/>
</dbReference>
<evidence type="ECO:0000313" key="9">
    <source>
        <dbReference type="Proteomes" id="UP000325081"/>
    </source>
</evidence>
<dbReference type="InterPro" id="IPR045177">
    <property type="entry name" value="FDM1-5/IDN2"/>
</dbReference>
<gene>
    <name evidence="8" type="ORF">STAS_11927</name>
</gene>
<evidence type="ECO:0000313" key="8">
    <source>
        <dbReference type="EMBL" id="GER35634.1"/>
    </source>
</evidence>
<dbReference type="PANTHER" id="PTHR21596">
    <property type="entry name" value="RIBONUCLEASE P SUBUNIT P38"/>
    <property type="match status" value="1"/>
</dbReference>
<accession>A0A5A7PS95</accession>
<evidence type="ECO:0000259" key="6">
    <source>
        <dbReference type="Pfam" id="PF03469"/>
    </source>
</evidence>
<feature type="region of interest" description="Disordered" evidence="4">
    <location>
        <begin position="88"/>
        <end position="109"/>
    </location>
</feature>
<feature type="domain" description="XS" evidence="5">
    <location>
        <begin position="210"/>
        <end position="320"/>
    </location>
</feature>
<proteinExistence type="predicted"/>
<dbReference type="InterPro" id="IPR005380">
    <property type="entry name" value="XS_domain"/>
</dbReference>
<dbReference type="Pfam" id="PF03469">
    <property type="entry name" value="XH"/>
    <property type="match status" value="1"/>
</dbReference>
<organism evidence="8 9">
    <name type="scientific">Striga asiatica</name>
    <name type="common">Asiatic witchweed</name>
    <name type="synonym">Buchnera asiatica</name>
    <dbReference type="NCBI Taxonomy" id="4170"/>
    <lineage>
        <taxon>Eukaryota</taxon>
        <taxon>Viridiplantae</taxon>
        <taxon>Streptophyta</taxon>
        <taxon>Embryophyta</taxon>
        <taxon>Tracheophyta</taxon>
        <taxon>Spermatophyta</taxon>
        <taxon>Magnoliopsida</taxon>
        <taxon>eudicotyledons</taxon>
        <taxon>Gunneridae</taxon>
        <taxon>Pentapetalae</taxon>
        <taxon>asterids</taxon>
        <taxon>lamiids</taxon>
        <taxon>Lamiales</taxon>
        <taxon>Orobanchaceae</taxon>
        <taxon>Buchnereae</taxon>
        <taxon>Striga</taxon>
    </lineage>
</organism>
<dbReference type="EMBL" id="BKCP01004995">
    <property type="protein sequence ID" value="GER35634.1"/>
    <property type="molecule type" value="Genomic_DNA"/>
</dbReference>
<dbReference type="PANTHER" id="PTHR21596:SF23">
    <property type="entry name" value="FACTOR OF DNA METHYLATION 4"/>
    <property type="match status" value="1"/>
</dbReference>
<dbReference type="OrthoDB" id="1892195at2759"/>
<dbReference type="InterPro" id="IPR038588">
    <property type="entry name" value="XS_domain_sf"/>
</dbReference>
<evidence type="ECO:0000259" key="5">
    <source>
        <dbReference type="Pfam" id="PF03468"/>
    </source>
</evidence>
<dbReference type="InterPro" id="IPR005381">
    <property type="entry name" value="Znf-XS_domain"/>
</dbReference>
<keyword evidence="1 3" id="KW-0175">Coiled coil</keyword>
<dbReference type="Pfam" id="PF03468">
    <property type="entry name" value="XS"/>
    <property type="match status" value="1"/>
</dbReference>
<keyword evidence="2" id="KW-0943">RNA-mediated gene silencing</keyword>
<dbReference type="GO" id="GO:0080188">
    <property type="term" value="P:gene silencing by siRNA-directed DNA methylation"/>
    <property type="evidence" value="ECO:0007669"/>
    <property type="project" value="InterPro"/>
</dbReference>
<keyword evidence="9" id="KW-1185">Reference proteome</keyword>
<evidence type="ECO:0000256" key="4">
    <source>
        <dbReference type="SAM" id="MobiDB-lite"/>
    </source>
</evidence>
<reference evidence="9" key="1">
    <citation type="journal article" date="2019" name="Curr. Biol.">
        <title>Genome Sequence of Striga asiatica Provides Insight into the Evolution of Plant Parasitism.</title>
        <authorList>
            <person name="Yoshida S."/>
            <person name="Kim S."/>
            <person name="Wafula E.K."/>
            <person name="Tanskanen J."/>
            <person name="Kim Y.M."/>
            <person name="Honaas L."/>
            <person name="Yang Z."/>
            <person name="Spallek T."/>
            <person name="Conn C.E."/>
            <person name="Ichihashi Y."/>
            <person name="Cheong K."/>
            <person name="Cui S."/>
            <person name="Der J.P."/>
            <person name="Gundlach H."/>
            <person name="Jiao Y."/>
            <person name="Hori C."/>
            <person name="Ishida J.K."/>
            <person name="Kasahara H."/>
            <person name="Kiba T."/>
            <person name="Kim M.S."/>
            <person name="Koo N."/>
            <person name="Laohavisit A."/>
            <person name="Lee Y.H."/>
            <person name="Lumba S."/>
            <person name="McCourt P."/>
            <person name="Mortimer J.C."/>
            <person name="Mutuku J.M."/>
            <person name="Nomura T."/>
            <person name="Sasaki-Sekimoto Y."/>
            <person name="Seto Y."/>
            <person name="Wang Y."/>
            <person name="Wakatake T."/>
            <person name="Sakakibara H."/>
            <person name="Demura T."/>
            <person name="Yamaguchi S."/>
            <person name="Yoneyama K."/>
            <person name="Manabe R.I."/>
            <person name="Nelson D.C."/>
            <person name="Schulman A.H."/>
            <person name="Timko M.P."/>
            <person name="dePamphilis C.W."/>
            <person name="Choi D."/>
            <person name="Shirasu K."/>
        </authorList>
    </citation>
    <scope>NUCLEOTIDE SEQUENCE [LARGE SCALE GENOMIC DNA]</scope>
    <source>
        <strain evidence="9">cv. UVA1</strain>
    </source>
</reference>
<comment type="caution">
    <text evidence="8">The sequence shown here is derived from an EMBL/GenBank/DDBJ whole genome shotgun (WGS) entry which is preliminary data.</text>
</comment>
<dbReference type="Proteomes" id="UP000325081">
    <property type="component" value="Unassembled WGS sequence"/>
</dbReference>
<feature type="compositionally biased region" description="Basic residues" evidence="4">
    <location>
        <begin position="89"/>
        <end position="98"/>
    </location>
</feature>
<evidence type="ECO:0000256" key="3">
    <source>
        <dbReference type="SAM" id="Coils"/>
    </source>
</evidence>
<feature type="domain" description="Factor of DNA methylation 1-5/IDN2" evidence="6">
    <location>
        <begin position="591"/>
        <end position="720"/>
    </location>
</feature>
<dbReference type="Pfam" id="PF03470">
    <property type="entry name" value="zf-XS"/>
    <property type="match status" value="1"/>
</dbReference>
<feature type="domain" description="Zinc finger-XS" evidence="7">
    <location>
        <begin position="42"/>
        <end position="83"/>
    </location>
</feature>
<protein>
    <submittedName>
        <fullName evidence="8">XH/XS domain-containing family protein</fullName>
    </submittedName>
</protein>
<sequence>MSHRRERSDSRYSELQDLGDRYYKELRDGKVRIDGAGRYHRCPYCHNSRMKEYNHVDLERHASRIGRDSKSASFRDKARHLGLLGYLGRYRHRKRKPSPAHNPKLSDAKGKSFEVAKENVFERTDVDDTLIRTELGETKAEQYETKIKKGNIAAEVNYPDIDQGEITNGSEHFGMINKATSANSGEEVFKQPLQSKSRATVKRSVDKGDDEHIVWPWMAVIANIPVEKKEGKYVGQSGGKLKEHLCTHGYNPIKVHPLWNYQGHSGLAIVEFNKDWEGFKDAMAFEKAFEVDRHGKRDWHQRSYRGNELFGWLARENEYYENGLIGKHLRKNGDLKTLSDIQLENRRKDTSLMCSLTNQLESKRMECEEIKKNISKTDLFMGNIMMQKEEMIQSYNEEIQKMQDIASDQLRKISEEQKRSKAELEAQRVKLKLRTTELEKRRALNENEKRNLDKQKKKNELAIIEQKKADEKMLNLAEEQKRQKELLHKKIIDLESKLDKKQALELNIERMRGAIEVMKHMSTCEEEDLELKKKLEAIEEELNDKEEELDGMESVNQALIIKERKTNDELQQARQQLLSVFNDSRANICVKRMGELDEKPFVKVANIKHGGEDAKAKAAELCSLWEDYLRDPSWHPYKMVVEGETCKEILDEDDEKLKELKTELGNEVYEAVTTALNEMNEYNPSGRYPVKELWNSIEKRKAPLREGIEYLLKQWKMHKKPKRQLDPIVPPPTRRRRYLRLPQPIYSTTLSTADYCRIFIGDFLEELENRVDVLTLSNDGSVSENNDERNFTSGEKSDFEVPVVYGGGQIWTMEKRV</sequence>